<dbReference type="EMBL" id="CP042806">
    <property type="protein sequence ID" value="QEE29809.1"/>
    <property type="molecule type" value="Genomic_DNA"/>
</dbReference>
<dbReference type="AlphaFoldDB" id="A0A5B9EDK0"/>
<dbReference type="RefSeq" id="WP_147649079.1">
    <property type="nucleotide sequence ID" value="NZ_CP042806.1"/>
</dbReference>
<dbReference type="Proteomes" id="UP000321820">
    <property type="component" value="Chromosome"/>
</dbReference>
<sequence>MDELFIKVVIASWKQVVSRVDQRFAPLNDEQLQKQVAPDRNRLFYLLGHLTAVHDRMLPLLGIGDRLYPALDEVYITNPDRSVADPLPAADLKKAWGEVNTALISAVEKFSADDWLKKHTAVTDEDFAKEPTRNRLAVFLSRTNHVAFHAGQVVLVK</sequence>
<evidence type="ECO:0000259" key="1">
    <source>
        <dbReference type="Pfam" id="PF12867"/>
    </source>
</evidence>
<dbReference type="KEGG" id="talb:FTW19_18575"/>
<organism evidence="2 3">
    <name type="scientific">Terriglobus albidus</name>
    <dbReference type="NCBI Taxonomy" id="1592106"/>
    <lineage>
        <taxon>Bacteria</taxon>
        <taxon>Pseudomonadati</taxon>
        <taxon>Acidobacteriota</taxon>
        <taxon>Terriglobia</taxon>
        <taxon>Terriglobales</taxon>
        <taxon>Acidobacteriaceae</taxon>
        <taxon>Terriglobus</taxon>
    </lineage>
</organism>
<accession>A0A5B9EDK0</accession>
<keyword evidence="3" id="KW-1185">Reference proteome</keyword>
<dbReference type="SUPFAM" id="SSF109854">
    <property type="entry name" value="DinB/YfiT-like putative metalloenzymes"/>
    <property type="match status" value="1"/>
</dbReference>
<dbReference type="InterPro" id="IPR024775">
    <property type="entry name" value="DinB-like"/>
</dbReference>
<dbReference type="Pfam" id="PF12867">
    <property type="entry name" value="DinB_2"/>
    <property type="match status" value="1"/>
</dbReference>
<evidence type="ECO:0000313" key="2">
    <source>
        <dbReference type="EMBL" id="QEE29809.1"/>
    </source>
</evidence>
<dbReference type="OrthoDB" id="116305at2"/>
<proteinExistence type="predicted"/>
<name>A0A5B9EDK0_9BACT</name>
<feature type="domain" description="DinB-like" evidence="1">
    <location>
        <begin position="15"/>
        <end position="153"/>
    </location>
</feature>
<dbReference type="InterPro" id="IPR034660">
    <property type="entry name" value="DinB/YfiT-like"/>
</dbReference>
<gene>
    <name evidence="2" type="ORF">FTW19_18575</name>
</gene>
<reference evidence="2 3" key="1">
    <citation type="submission" date="2019-08" db="EMBL/GenBank/DDBJ databases">
        <title>Complete genome sequence of Terriglobus albidus strain ORNL.</title>
        <authorList>
            <person name="Podar M."/>
        </authorList>
    </citation>
    <scope>NUCLEOTIDE SEQUENCE [LARGE SCALE GENOMIC DNA]</scope>
    <source>
        <strain evidence="2 3">ORNL</strain>
    </source>
</reference>
<protein>
    <submittedName>
        <fullName evidence="2">DinB family protein</fullName>
    </submittedName>
</protein>
<dbReference type="Gene3D" id="1.20.120.450">
    <property type="entry name" value="dinb family like domain"/>
    <property type="match status" value="1"/>
</dbReference>
<evidence type="ECO:0000313" key="3">
    <source>
        <dbReference type="Proteomes" id="UP000321820"/>
    </source>
</evidence>